<dbReference type="SUPFAM" id="SSF52317">
    <property type="entry name" value="Class I glutamine amidotransferase-like"/>
    <property type="match status" value="1"/>
</dbReference>
<dbReference type="RefSeq" id="WP_162443712.1">
    <property type="nucleotide sequence ID" value="NZ_CP048222.1"/>
</dbReference>
<evidence type="ECO:0000313" key="2">
    <source>
        <dbReference type="EMBL" id="QHT67689.1"/>
    </source>
</evidence>
<feature type="signal peptide" evidence="1">
    <location>
        <begin position="1"/>
        <end position="19"/>
    </location>
</feature>
<keyword evidence="3" id="KW-1185">Reference proteome</keyword>
<dbReference type="EMBL" id="CP048222">
    <property type="protein sequence ID" value="QHT67689.1"/>
    <property type="molecule type" value="Genomic_DNA"/>
</dbReference>
<gene>
    <name evidence="2" type="ORF">GXP67_14140</name>
</gene>
<organism evidence="2 3">
    <name type="scientific">Rhodocytophaga rosea</name>
    <dbReference type="NCBI Taxonomy" id="2704465"/>
    <lineage>
        <taxon>Bacteria</taxon>
        <taxon>Pseudomonadati</taxon>
        <taxon>Bacteroidota</taxon>
        <taxon>Cytophagia</taxon>
        <taxon>Cytophagales</taxon>
        <taxon>Rhodocytophagaceae</taxon>
        <taxon>Rhodocytophaga</taxon>
    </lineage>
</organism>
<dbReference type="InterPro" id="IPR029062">
    <property type="entry name" value="Class_I_gatase-like"/>
</dbReference>
<evidence type="ECO:0000256" key="1">
    <source>
        <dbReference type="SAM" id="SignalP"/>
    </source>
</evidence>
<protein>
    <submittedName>
        <fullName evidence="2">DUF4350 domain-containing protein</fullName>
    </submittedName>
</protein>
<reference evidence="2 3" key="1">
    <citation type="submission" date="2020-01" db="EMBL/GenBank/DDBJ databases">
        <authorList>
            <person name="Kim M.K."/>
        </authorList>
    </citation>
    <scope>NUCLEOTIDE SEQUENCE [LARGE SCALE GENOMIC DNA]</scope>
    <source>
        <strain evidence="2 3">172606-1</strain>
    </source>
</reference>
<dbReference type="KEGG" id="rhoz:GXP67_14140"/>
<dbReference type="Proteomes" id="UP000480178">
    <property type="component" value="Chromosome"/>
</dbReference>
<proteinExistence type="predicted"/>
<feature type="chain" id="PRO_5025655355" evidence="1">
    <location>
        <begin position="20"/>
        <end position="302"/>
    </location>
</feature>
<accession>A0A6C0GIA1</accession>
<evidence type="ECO:0000313" key="3">
    <source>
        <dbReference type="Proteomes" id="UP000480178"/>
    </source>
</evidence>
<sequence length="302" mass="32987">MSKTLLTVILLLLSIYLPAQQVADTLFNPIIPNPAYSQGQGPVILIDEAHQNFHTANGRFKPFASFLERDGYTIKSLSQAFSPQTLAQGKILVIANSLHPDNQTQWKLPTPSAFTEEEITAVTEWVNNGGSLFLIADHMPFPGAAEKLAASFGIKFYNGFAMQKRNHGKDIFTNKNGLQSCALTLGRNESEKVSSLQSFTGQAFQIPTTAQAVVILNDEYQILMPQMAWEFTKETPVIPASNFVQGAYMPFGGGRIVVFGEAAMFTAQLAGGKNKVGMNASSAKQNAQFLLNAIHWLDAIIE</sequence>
<dbReference type="AlphaFoldDB" id="A0A6C0GIA1"/>
<name>A0A6C0GIA1_9BACT</name>
<keyword evidence="1" id="KW-0732">Signal</keyword>